<evidence type="ECO:0000256" key="1">
    <source>
        <dbReference type="SAM" id="MobiDB-lite"/>
    </source>
</evidence>
<feature type="domain" description="Anti-CBASS protein Acb1-like N-terminal" evidence="2">
    <location>
        <begin position="199"/>
        <end position="331"/>
    </location>
</feature>
<gene>
    <name evidence="3" type="ORF">HCT14_07675</name>
</gene>
<feature type="region of interest" description="Disordered" evidence="1">
    <location>
        <begin position="1"/>
        <end position="27"/>
    </location>
</feature>
<evidence type="ECO:0000259" key="2">
    <source>
        <dbReference type="Pfam" id="PF06381"/>
    </source>
</evidence>
<dbReference type="Pfam" id="PF06381">
    <property type="entry name" value="Phage_portal_3"/>
    <property type="match status" value="1"/>
</dbReference>
<proteinExistence type="predicted"/>
<keyword evidence="4" id="KW-1185">Reference proteome</keyword>
<organism evidence="3 4">
    <name type="scientific">Entomospira entomophila</name>
    <dbReference type="NCBI Taxonomy" id="2719988"/>
    <lineage>
        <taxon>Bacteria</taxon>
        <taxon>Pseudomonadati</taxon>
        <taxon>Spirochaetota</taxon>
        <taxon>Spirochaetia</taxon>
        <taxon>Spirochaetales</taxon>
        <taxon>Spirochaetaceae</taxon>
        <taxon>Entomospira</taxon>
    </lineage>
</organism>
<dbReference type="AlphaFoldDB" id="A0A968KS30"/>
<accession>A0A968KS30</accession>
<evidence type="ECO:0000313" key="3">
    <source>
        <dbReference type="EMBL" id="NIZ41383.1"/>
    </source>
</evidence>
<dbReference type="EMBL" id="JAATLJ010000003">
    <property type="protein sequence ID" value="NIZ41383.1"/>
    <property type="molecule type" value="Genomic_DNA"/>
</dbReference>
<dbReference type="RefSeq" id="WP_167701005.1">
    <property type="nucleotide sequence ID" value="NZ_CP118176.1"/>
</dbReference>
<reference evidence="3 4" key="1">
    <citation type="submission" date="2020-03" db="EMBL/GenBank/DDBJ databases">
        <title>Spirochaetal bacteria isolated from arthropods constitute a novel genus Entomospira genus novum within the order Spirochaetales.</title>
        <authorList>
            <person name="Grana-Miraglia L."/>
            <person name="Sikutova S."/>
            <person name="Fingerle V."/>
            <person name="Sing A."/>
            <person name="Castillo-Ramirez S."/>
            <person name="Margos G."/>
            <person name="Rudolf I."/>
        </authorList>
    </citation>
    <scope>NUCLEOTIDE SEQUENCE [LARGE SCALE GENOMIC DNA]</scope>
    <source>
        <strain evidence="3 4">BR193</strain>
    </source>
</reference>
<name>A0A968KS30_9SPIO</name>
<dbReference type="InterPro" id="IPR024459">
    <property type="entry name" value="Acb1-like_N"/>
</dbReference>
<comment type="caution">
    <text evidence="3">The sequence shown here is derived from an EMBL/GenBank/DDBJ whole genome shotgun (WGS) entry which is preliminary data.</text>
</comment>
<sequence>MTDDQWQDQQQKLHDVQKRRFLRRTKESPSPYELLATMRPLTDRVDQAEQQSQISVKHQLAITLGHVIRDILAPIRLQIPQDATLAEQEMYRLLMGKSVRPYLWKKMQSITLSLHDVILHYFLRSEQVYSKVEIDGLLFIVAISPEGRSGSWYINLPFQDGQERRFRVHEAVVIQGMGSDAMEQELSALFALRSQLFRTVKQATAYSHKVIVQIAGLTQLMAESAQDARLLESVKQNLNQQVLSLFHSENDLALLDSNTKIQSFHLEVHQLEAVNDYIYSELARIIQVPKTKLLGESAGGLNATGAYDYQHYQDYLQSIREQVLYPFLDAMQLSYQVVQASNIAHTKEVLELLAYSHTTLNFLDATTKEKLHSRLIALLDG</sequence>
<evidence type="ECO:0000313" key="4">
    <source>
        <dbReference type="Proteomes" id="UP000711995"/>
    </source>
</evidence>
<dbReference type="Proteomes" id="UP000711995">
    <property type="component" value="Unassembled WGS sequence"/>
</dbReference>
<protein>
    <submittedName>
        <fullName evidence="3">DUF1073 domain-containing protein</fullName>
    </submittedName>
</protein>